<dbReference type="GO" id="GO:0016746">
    <property type="term" value="F:acyltransferase activity"/>
    <property type="evidence" value="ECO:0007669"/>
    <property type="project" value="UniProtKB-KW"/>
</dbReference>
<sequence length="451" mass="47653">MLTAPAPAAGLLLSWPQEVLWLAERMRPGTVLDPRCGIGRAFAFAAEPDLDLLGRALTAVVERHDAVRTLPRRDGDDLHLDLRPARPVAVPVGRLPAGARDDDVRRAVLAAGTAPYDLVHGPLVRAVWLRGDTGGVLVLGLHHWAGDAAALDALQQETAELYAALRTGDPLPPAPPRYADLAAAGRSRPADGAEELHAWWRAELTGLRRAALPGDAGRTAGSATALLARPLDPAASAALLQLTVEHRASPYMVLLAALGAVLDDGRDADALDGTVFTVDGGRSGAARRTIGFLSEPLPLRLRLDRSLPLGAAVGAVRGTVLGAMGHRGVPFLELLGSAPRLAVSLLRGSRPATLVQYFTLTDLDLAGLPGRVLPTFPATDDGEPHPWALPIDLDLTVERRGAEHGVAVLYDPGRWSRADVAASLDTLEDVLRRGRTDPGRPLGRRRPEGAS</sequence>
<dbReference type="STRING" id="1146883.BLASA_0221"/>
<dbReference type="GO" id="GO:0043041">
    <property type="term" value="P:amino acid activation for nonribosomal peptide biosynthetic process"/>
    <property type="evidence" value="ECO:0007669"/>
    <property type="project" value="TreeGrafter"/>
</dbReference>
<keyword evidence="4" id="KW-1185">Reference proteome</keyword>
<dbReference type="GO" id="GO:0031177">
    <property type="term" value="F:phosphopantetheine binding"/>
    <property type="evidence" value="ECO:0007669"/>
    <property type="project" value="TreeGrafter"/>
</dbReference>
<gene>
    <name evidence="3" type="ordered locus">BLASA_0221</name>
</gene>
<dbReference type="GO" id="GO:0044550">
    <property type="term" value="P:secondary metabolite biosynthetic process"/>
    <property type="evidence" value="ECO:0007669"/>
    <property type="project" value="TreeGrafter"/>
</dbReference>
<dbReference type="Gene3D" id="3.30.559.10">
    <property type="entry name" value="Chloramphenicol acetyltransferase-like domain"/>
    <property type="match status" value="1"/>
</dbReference>
<keyword evidence="3" id="KW-0808">Transferase</keyword>
<dbReference type="GO" id="GO:0005737">
    <property type="term" value="C:cytoplasm"/>
    <property type="evidence" value="ECO:0007669"/>
    <property type="project" value="TreeGrafter"/>
</dbReference>
<dbReference type="HOGENOM" id="CLU_606453_0_0_11"/>
<dbReference type="KEGG" id="bsd:BLASA_0221"/>
<dbReference type="InterPro" id="IPR023213">
    <property type="entry name" value="CAT-like_dom_sf"/>
</dbReference>
<dbReference type="SUPFAM" id="SSF52777">
    <property type="entry name" value="CoA-dependent acyltransferases"/>
    <property type="match status" value="2"/>
</dbReference>
<proteinExistence type="predicted"/>
<dbReference type="Pfam" id="PF00668">
    <property type="entry name" value="Condensation"/>
    <property type="match status" value="1"/>
</dbReference>
<dbReference type="Gene3D" id="3.30.559.30">
    <property type="entry name" value="Nonribosomal peptide synthetase, condensation domain"/>
    <property type="match status" value="1"/>
</dbReference>
<keyword evidence="3" id="KW-0012">Acyltransferase</keyword>
<evidence type="ECO:0000313" key="4">
    <source>
        <dbReference type="Proteomes" id="UP000007517"/>
    </source>
</evidence>
<feature type="domain" description="Condensation" evidence="2">
    <location>
        <begin position="41"/>
        <end position="335"/>
    </location>
</feature>
<dbReference type="OrthoDB" id="2472181at2"/>
<name>H6RL70_BLASD</name>
<evidence type="ECO:0000259" key="2">
    <source>
        <dbReference type="Pfam" id="PF00668"/>
    </source>
</evidence>
<dbReference type="eggNOG" id="COG1020">
    <property type="taxonomic scope" value="Bacteria"/>
</dbReference>
<dbReference type="GO" id="GO:0008610">
    <property type="term" value="P:lipid biosynthetic process"/>
    <property type="evidence" value="ECO:0007669"/>
    <property type="project" value="UniProtKB-ARBA"/>
</dbReference>
<evidence type="ECO:0000256" key="1">
    <source>
        <dbReference type="SAM" id="MobiDB-lite"/>
    </source>
</evidence>
<feature type="region of interest" description="Disordered" evidence="1">
    <location>
        <begin position="431"/>
        <end position="451"/>
    </location>
</feature>
<dbReference type="EMBL" id="FO117623">
    <property type="protein sequence ID" value="CCG01200.1"/>
    <property type="molecule type" value="Genomic_DNA"/>
</dbReference>
<dbReference type="PANTHER" id="PTHR45527:SF1">
    <property type="entry name" value="FATTY ACID SYNTHASE"/>
    <property type="match status" value="1"/>
</dbReference>
<evidence type="ECO:0000313" key="3">
    <source>
        <dbReference type="EMBL" id="CCG01200.1"/>
    </source>
</evidence>
<reference evidence="3 4" key="1">
    <citation type="journal article" date="2012" name="J. Bacteriol.">
        <title>Genome Sequence of Blastococcus saxobsidens DD2, a Stone-Inhabiting Bacterium.</title>
        <authorList>
            <person name="Chouaia B."/>
            <person name="Crotti E."/>
            <person name="Brusetti L."/>
            <person name="Daffonchio D."/>
            <person name="Essoussi I."/>
            <person name="Nouioui I."/>
            <person name="Sbissi I."/>
            <person name="Ghodhbane-Gtari F."/>
            <person name="Gtari M."/>
            <person name="Vacherie B."/>
            <person name="Barbe V."/>
            <person name="Medigue C."/>
            <person name="Gury J."/>
            <person name="Pujic P."/>
            <person name="Normand P."/>
        </authorList>
    </citation>
    <scope>NUCLEOTIDE SEQUENCE [LARGE SCALE GENOMIC DNA]</scope>
    <source>
        <strain evidence="3 4">DD2</strain>
    </source>
</reference>
<dbReference type="AlphaFoldDB" id="H6RL70"/>
<dbReference type="InterPro" id="IPR001242">
    <property type="entry name" value="Condensation_dom"/>
</dbReference>
<dbReference type="Proteomes" id="UP000007517">
    <property type="component" value="Chromosome"/>
</dbReference>
<reference evidence="4" key="2">
    <citation type="submission" date="2012-02" db="EMBL/GenBank/DDBJ databases">
        <title>Complete genome sequence of Blastococcus saxobsidens strain DD2.</title>
        <authorList>
            <person name="Genoscope."/>
        </authorList>
    </citation>
    <scope>NUCLEOTIDE SEQUENCE [LARGE SCALE GENOMIC DNA]</scope>
    <source>
        <strain evidence="4">DD2</strain>
    </source>
</reference>
<accession>H6RL70</accession>
<dbReference type="PANTHER" id="PTHR45527">
    <property type="entry name" value="NONRIBOSOMAL PEPTIDE SYNTHETASE"/>
    <property type="match status" value="1"/>
</dbReference>
<organism evidence="3 4">
    <name type="scientific">Blastococcus saxobsidens (strain DD2)</name>
    <dbReference type="NCBI Taxonomy" id="1146883"/>
    <lineage>
        <taxon>Bacteria</taxon>
        <taxon>Bacillati</taxon>
        <taxon>Actinomycetota</taxon>
        <taxon>Actinomycetes</taxon>
        <taxon>Geodermatophilales</taxon>
        <taxon>Geodermatophilaceae</taxon>
        <taxon>Blastococcus</taxon>
    </lineage>
</organism>
<dbReference type="RefSeq" id="WP_014374117.1">
    <property type="nucleotide sequence ID" value="NC_016943.1"/>
</dbReference>
<protein>
    <submittedName>
        <fullName evidence="3">Putative CoA-dependent acyltransferase</fullName>
    </submittedName>
</protein>